<evidence type="ECO:0000313" key="1">
    <source>
        <dbReference type="EMBL" id="KAK6739540.1"/>
    </source>
</evidence>
<dbReference type="PROSITE" id="PS51257">
    <property type="entry name" value="PROKAR_LIPOPROTEIN"/>
    <property type="match status" value="1"/>
</dbReference>
<evidence type="ECO:0000313" key="2">
    <source>
        <dbReference type="Proteomes" id="UP001303046"/>
    </source>
</evidence>
<gene>
    <name evidence="1" type="primary">Necator_chrIII.g8955</name>
    <name evidence="1" type="ORF">RB195_008190</name>
</gene>
<proteinExistence type="predicted"/>
<accession>A0ABR1CN73</accession>
<name>A0ABR1CN73_NECAM</name>
<comment type="caution">
    <text evidence="1">The sequence shown here is derived from an EMBL/GenBank/DDBJ whole genome shotgun (WGS) entry which is preliminary data.</text>
</comment>
<dbReference type="Proteomes" id="UP001303046">
    <property type="component" value="Unassembled WGS sequence"/>
</dbReference>
<reference evidence="1 2" key="1">
    <citation type="submission" date="2023-08" db="EMBL/GenBank/DDBJ databases">
        <title>A Necator americanus chromosomal reference genome.</title>
        <authorList>
            <person name="Ilik V."/>
            <person name="Petrzelkova K.J."/>
            <person name="Pardy F."/>
            <person name="Fuh T."/>
            <person name="Niatou-Singa F.S."/>
            <person name="Gouil Q."/>
            <person name="Baker L."/>
            <person name="Ritchie M.E."/>
            <person name="Jex A.R."/>
            <person name="Gazzola D."/>
            <person name="Li H."/>
            <person name="Toshio Fujiwara R."/>
            <person name="Zhan B."/>
            <person name="Aroian R.V."/>
            <person name="Pafco B."/>
            <person name="Schwarz E.M."/>
        </authorList>
    </citation>
    <scope>NUCLEOTIDE SEQUENCE [LARGE SCALE GENOMIC DNA]</scope>
    <source>
        <strain evidence="1 2">Aroian</strain>
        <tissue evidence="1">Whole animal</tissue>
    </source>
</reference>
<organism evidence="1 2">
    <name type="scientific">Necator americanus</name>
    <name type="common">Human hookworm</name>
    <dbReference type="NCBI Taxonomy" id="51031"/>
    <lineage>
        <taxon>Eukaryota</taxon>
        <taxon>Metazoa</taxon>
        <taxon>Ecdysozoa</taxon>
        <taxon>Nematoda</taxon>
        <taxon>Chromadorea</taxon>
        <taxon>Rhabditida</taxon>
        <taxon>Rhabditina</taxon>
        <taxon>Rhabditomorpha</taxon>
        <taxon>Strongyloidea</taxon>
        <taxon>Ancylostomatidae</taxon>
        <taxon>Bunostominae</taxon>
        <taxon>Necator</taxon>
    </lineage>
</organism>
<dbReference type="EMBL" id="JAVFWL010000003">
    <property type="protein sequence ID" value="KAK6739540.1"/>
    <property type="molecule type" value="Genomic_DNA"/>
</dbReference>
<keyword evidence="2" id="KW-1185">Reference proteome</keyword>
<protein>
    <submittedName>
        <fullName evidence="1">Uncharacterized protein</fullName>
    </submittedName>
</protein>
<sequence length="315" mass="35054">MGSPRCGLEFGYCRVALQPQPLVYGLLLIGSCQLRTDFPLSGPRHAHYFFLRDNLSVNTTLREPLSTRPGKRCFGQNSITPLLLSTTSSSPRGISQSELVPVSRVTTFLAPTAATASPTFKESSPELLSCFGKLRLACGVNQNFNRALDKFVGSGRLDKIAEVLLEEARILCTRKELSAVSSFMHNFDSAVLVAQQVTADMSSADKDQLNFMENLNDTNAERIFYLNKFGNIEESERMLLQDSFNEVMKVFMNGTPAMEMSRALAVLTPNDLANIRNLNESERVTHLTYRLQKCNITNDVNVAEDIARLFQIPNV</sequence>